<dbReference type="STRING" id="105984.A0A427Y1X2"/>
<keyword evidence="2 4" id="KW-0863">Zinc-finger</keyword>
<evidence type="ECO:0000256" key="2">
    <source>
        <dbReference type="ARBA" id="ARBA00022771"/>
    </source>
</evidence>
<keyword evidence="8" id="KW-1185">Reference proteome</keyword>
<evidence type="ECO:0000259" key="6">
    <source>
        <dbReference type="PROSITE" id="PS50199"/>
    </source>
</evidence>
<comment type="caution">
    <text evidence="7">The sequence shown here is derived from an EMBL/GenBank/DDBJ whole genome shotgun (WGS) entry which is preliminary data.</text>
</comment>
<gene>
    <name evidence="7" type="ORF">EHS24_006672</name>
</gene>
<evidence type="ECO:0000256" key="5">
    <source>
        <dbReference type="SAM" id="MobiDB-lite"/>
    </source>
</evidence>
<evidence type="ECO:0000256" key="4">
    <source>
        <dbReference type="PROSITE-ProRule" id="PRU00322"/>
    </source>
</evidence>
<dbReference type="GO" id="GO:0003729">
    <property type="term" value="F:mRNA binding"/>
    <property type="evidence" value="ECO:0007669"/>
    <property type="project" value="TreeGrafter"/>
</dbReference>
<reference evidence="7 8" key="1">
    <citation type="submission" date="2018-11" db="EMBL/GenBank/DDBJ databases">
        <title>Genome sequence of Apiotrichum porosum DSM 27194.</title>
        <authorList>
            <person name="Aliyu H."/>
            <person name="Gorte O."/>
            <person name="Ochsenreither K."/>
        </authorList>
    </citation>
    <scope>NUCLEOTIDE SEQUENCE [LARGE SCALE GENOMIC DNA]</scope>
    <source>
        <strain evidence="7 8">DSM 27194</strain>
    </source>
</reference>
<evidence type="ECO:0000256" key="3">
    <source>
        <dbReference type="ARBA" id="ARBA00022833"/>
    </source>
</evidence>
<sequence length="631" mass="67015">MDSTISLEHTDTLRGLRAREIDLVMRLCHSDAPSAYWTSSSLEFPAPVCGIVRADTHTVGQRVAVLQFTLFNWVCAEGRSRYFPRRTQDTNLWTAPGDTPKYSGDVLLPGLAPTGQLYDLIPSTAIEANQMAVRCQRPDTAVSAAAANRARREQELVLETERAVKAQQHAAAALVAASSTTPAIATPKDTHASPAPLAPRTPRTSPTPDSSAIPEPVQRHQTEDQRLCLNPLRFSLPGPPVVLGHASSAVDPAPGSGRFSASTSPSHTVSSLASSLGTDPGFPSWVHTIPGGLGGSLPSLYNGSLPSSYGSSLSSIYSSSPARGPGGNLLGGFGRFATTPTPTIKDHSPVGLGLDGLGSLDLSFGKIDLVGATEASSLTSGLRDGDWVCPCGTHNFSARTFCVRTDCRFSRATTETPPAQTATQSNAVQLRSALGDPGDWYCDFCGLCNWTRRTFCLRCCPLHPDNIEEAITKGLVSHDDPIINILGYGDKRARALKKGRSGPATHCACFGPHHGTRCPNAGRGITDDLWRLYLDSQVPVMNSAPPPPSREREREPSSYAQARGHGPGADQGPCFGVVHAGHSGWHSRARLGPQPPPPRPSPPLLGARAHSLQGQPKQAIIKVPRPRHVPA</sequence>
<dbReference type="Gene3D" id="4.10.1060.10">
    <property type="entry name" value="Zinc finger, RanBP2-type"/>
    <property type="match status" value="1"/>
</dbReference>
<organism evidence="7 8">
    <name type="scientific">Apiotrichum porosum</name>
    <dbReference type="NCBI Taxonomy" id="105984"/>
    <lineage>
        <taxon>Eukaryota</taxon>
        <taxon>Fungi</taxon>
        <taxon>Dikarya</taxon>
        <taxon>Basidiomycota</taxon>
        <taxon>Agaricomycotina</taxon>
        <taxon>Tremellomycetes</taxon>
        <taxon>Trichosporonales</taxon>
        <taxon>Trichosporonaceae</taxon>
        <taxon>Apiotrichum</taxon>
    </lineage>
</organism>
<feature type="compositionally biased region" description="Pro residues" evidence="5">
    <location>
        <begin position="593"/>
        <end position="603"/>
    </location>
</feature>
<dbReference type="AlphaFoldDB" id="A0A427Y1X2"/>
<dbReference type="OrthoDB" id="448399at2759"/>
<dbReference type="GeneID" id="39591215"/>
<feature type="region of interest" description="Disordered" evidence="5">
    <location>
        <begin position="539"/>
        <end position="631"/>
    </location>
</feature>
<feature type="domain" description="RanBP2-type" evidence="6">
    <location>
        <begin position="436"/>
        <end position="465"/>
    </location>
</feature>
<dbReference type="InterPro" id="IPR036443">
    <property type="entry name" value="Znf_RanBP2_sf"/>
</dbReference>
<feature type="compositionally biased region" description="Low complexity" evidence="5">
    <location>
        <begin position="181"/>
        <end position="212"/>
    </location>
</feature>
<keyword evidence="1" id="KW-0479">Metal-binding</keyword>
<accession>A0A427Y1X2</accession>
<dbReference type="PANTHER" id="PTHR23111:SF40">
    <property type="entry name" value="RNA-BINDING PROTEIN INVOLVED IN HETEROCHROMATIN ASSEMBLY-RELATED"/>
    <property type="match status" value="1"/>
</dbReference>
<name>A0A427Y1X2_9TREE</name>
<evidence type="ECO:0000313" key="8">
    <source>
        <dbReference type="Proteomes" id="UP000279236"/>
    </source>
</evidence>
<evidence type="ECO:0000313" key="7">
    <source>
        <dbReference type="EMBL" id="RSH85079.1"/>
    </source>
</evidence>
<dbReference type="Proteomes" id="UP000279236">
    <property type="component" value="Unassembled WGS sequence"/>
</dbReference>
<feature type="compositionally biased region" description="Low complexity" evidence="5">
    <location>
        <begin position="260"/>
        <end position="275"/>
    </location>
</feature>
<proteinExistence type="predicted"/>
<feature type="region of interest" description="Disordered" evidence="5">
    <location>
        <begin position="246"/>
        <end position="275"/>
    </location>
</feature>
<dbReference type="PANTHER" id="PTHR23111">
    <property type="entry name" value="ZINC FINGER PROTEIN"/>
    <property type="match status" value="1"/>
</dbReference>
<protein>
    <recommendedName>
        <fullName evidence="6">RanBP2-type domain-containing protein</fullName>
    </recommendedName>
</protein>
<dbReference type="SMART" id="SM00547">
    <property type="entry name" value="ZnF_RBZ"/>
    <property type="match status" value="2"/>
</dbReference>
<dbReference type="InterPro" id="IPR001876">
    <property type="entry name" value="Znf_RanBP2"/>
</dbReference>
<dbReference type="GO" id="GO:0008270">
    <property type="term" value="F:zinc ion binding"/>
    <property type="evidence" value="ECO:0007669"/>
    <property type="project" value="UniProtKB-KW"/>
</dbReference>
<feature type="region of interest" description="Disordered" evidence="5">
    <location>
        <begin position="181"/>
        <end position="222"/>
    </location>
</feature>
<dbReference type="SUPFAM" id="SSF90209">
    <property type="entry name" value="Ran binding protein zinc finger-like"/>
    <property type="match status" value="1"/>
</dbReference>
<dbReference type="EMBL" id="RSCE01000003">
    <property type="protein sequence ID" value="RSH85079.1"/>
    <property type="molecule type" value="Genomic_DNA"/>
</dbReference>
<evidence type="ECO:0000256" key="1">
    <source>
        <dbReference type="ARBA" id="ARBA00022723"/>
    </source>
</evidence>
<dbReference type="PROSITE" id="PS50199">
    <property type="entry name" value="ZF_RANBP2_2"/>
    <property type="match status" value="1"/>
</dbReference>
<dbReference type="PROSITE" id="PS01358">
    <property type="entry name" value="ZF_RANBP2_1"/>
    <property type="match status" value="1"/>
</dbReference>
<keyword evidence="3" id="KW-0862">Zinc</keyword>
<dbReference type="RefSeq" id="XP_028478527.1">
    <property type="nucleotide sequence ID" value="XM_028622075.1"/>
</dbReference>